<reference evidence="3" key="1">
    <citation type="journal article" date="2012" name="Stand. Genomic Sci.">
        <title>Permanent draft genome sequence of the gliding predator Saprospira grandis strain Sa g1 (= HR1).</title>
        <authorList>
            <person name="Mavromatis K."/>
            <person name="Chertkov O."/>
            <person name="Lapidus A."/>
            <person name="Nolan M."/>
            <person name="Lucas S."/>
            <person name="Tice H."/>
            <person name="Del Rio T.G."/>
            <person name="Cheng J.F."/>
            <person name="Han C."/>
            <person name="Tapia R."/>
            <person name="Bruce D."/>
            <person name="Goodwin L.A."/>
            <person name="Pitluck S."/>
            <person name="Huntemann M."/>
            <person name="Liolios K."/>
            <person name="Pagani I."/>
            <person name="Ivanova N."/>
            <person name="Mikhailova N."/>
            <person name="Pati A."/>
            <person name="Chen A."/>
            <person name="Palaniappan K."/>
            <person name="Land M."/>
            <person name="Brambilla E.M."/>
            <person name="Rohde M."/>
            <person name="Spring S."/>
            <person name="Goker M."/>
            <person name="Detter J.C."/>
            <person name="Bristow J."/>
            <person name="Eisen J.A."/>
            <person name="Markowitz V."/>
            <person name="Hugenholtz P."/>
            <person name="Kyrpides N.C."/>
            <person name="Klenk H.P."/>
            <person name="Woyke T."/>
        </authorList>
    </citation>
    <scope>NUCLEOTIDE SEQUENCE [LARGE SCALE GENOMIC DNA]</scope>
    <source>
        <strain evidence="3">DSM 2844</strain>
    </source>
</reference>
<protein>
    <submittedName>
        <fullName evidence="2">Uncharacterized protein</fullName>
    </submittedName>
</protein>
<dbReference type="HOGENOM" id="CLU_1766732_0_0_10"/>
<feature type="region of interest" description="Disordered" evidence="1">
    <location>
        <begin position="86"/>
        <end position="147"/>
    </location>
</feature>
<sequence length="147" mass="15564">MGYSGYLILGASRSPFIWGCGRYAAGLASLLGPSFFSLRSKNSVWPSATRSAALSHFGPRAKAALPPQLAAFIWAQGPFSARSGQLFWPSDVKGGGEAADQGRQAAGPSRPASPETTTRSLGRSSTTEGSNRRKAKPQRRPQKISEP</sequence>
<organism evidence="2 3">
    <name type="scientific">Saprospira grandis DSM 2844</name>
    <dbReference type="NCBI Taxonomy" id="694433"/>
    <lineage>
        <taxon>Bacteria</taxon>
        <taxon>Pseudomonadati</taxon>
        <taxon>Bacteroidota</taxon>
        <taxon>Saprospiria</taxon>
        <taxon>Saprospirales</taxon>
        <taxon>Saprospiraceae</taxon>
        <taxon>Saprospira</taxon>
    </lineage>
</organism>
<proteinExistence type="predicted"/>
<gene>
    <name evidence="2" type="ORF">SapgrDRAFT_1416</name>
</gene>
<evidence type="ECO:0000256" key="1">
    <source>
        <dbReference type="SAM" id="MobiDB-lite"/>
    </source>
</evidence>
<dbReference type="Proteomes" id="UP000005113">
    <property type="component" value="Unassembled WGS sequence"/>
</dbReference>
<dbReference type="EMBL" id="JH719942">
    <property type="protein sequence ID" value="EJF53132.1"/>
    <property type="molecule type" value="Genomic_DNA"/>
</dbReference>
<accession>J0P6N0</accession>
<feature type="compositionally biased region" description="Basic residues" evidence="1">
    <location>
        <begin position="132"/>
        <end position="147"/>
    </location>
</feature>
<evidence type="ECO:0000313" key="2">
    <source>
        <dbReference type="EMBL" id="EJF53132.1"/>
    </source>
</evidence>
<feature type="compositionally biased region" description="Low complexity" evidence="1">
    <location>
        <begin position="115"/>
        <end position="129"/>
    </location>
</feature>
<evidence type="ECO:0000313" key="3">
    <source>
        <dbReference type="Proteomes" id="UP000005113"/>
    </source>
</evidence>
<dbReference type="AlphaFoldDB" id="J0P6N0"/>
<name>J0P6N0_9BACT</name>